<evidence type="ECO:0000259" key="4">
    <source>
        <dbReference type="PROSITE" id="PS50043"/>
    </source>
</evidence>
<accession>A0ABU4HZ79</accession>
<protein>
    <submittedName>
        <fullName evidence="5">Helix-turn-helix transcriptional regulator</fullName>
    </submittedName>
</protein>
<feature type="domain" description="HTH luxR-type" evidence="4">
    <location>
        <begin position="89"/>
        <end position="150"/>
    </location>
</feature>
<dbReference type="PANTHER" id="PTHR44688">
    <property type="entry name" value="DNA-BINDING TRANSCRIPTIONAL ACTIVATOR DEVR_DOSR"/>
    <property type="match status" value="1"/>
</dbReference>
<evidence type="ECO:0000313" key="5">
    <source>
        <dbReference type="EMBL" id="MDW5597364.1"/>
    </source>
</evidence>
<keyword evidence="6" id="KW-1185">Reference proteome</keyword>
<dbReference type="SUPFAM" id="SSF46894">
    <property type="entry name" value="C-terminal effector domain of the bipartite response regulators"/>
    <property type="match status" value="1"/>
</dbReference>
<dbReference type="RefSeq" id="WP_318599827.1">
    <property type="nucleotide sequence ID" value="NZ_JAWSTH010000084.1"/>
</dbReference>
<sequence>TDARVRLAEGDAAGAAELALAAATLAAAHDGELDAARARLLAGQALAASGRRAAAIEQLTLAEEVFARRGIGLLRPLAVRELRELGRRVASPDGALSPREREIAELIASGSSNQQIADTLVISLRTVETHARSVRRKLGVASRADVARAL</sequence>
<dbReference type="InterPro" id="IPR000792">
    <property type="entry name" value="Tscrpt_reg_LuxR_C"/>
</dbReference>
<evidence type="ECO:0000256" key="2">
    <source>
        <dbReference type="ARBA" id="ARBA00023125"/>
    </source>
</evidence>
<keyword evidence="1" id="KW-0805">Transcription regulation</keyword>
<dbReference type="Pfam" id="PF00196">
    <property type="entry name" value="GerE"/>
    <property type="match status" value="1"/>
</dbReference>
<dbReference type="Gene3D" id="1.10.10.10">
    <property type="entry name" value="Winged helix-like DNA-binding domain superfamily/Winged helix DNA-binding domain"/>
    <property type="match status" value="1"/>
</dbReference>
<organism evidence="5 6">
    <name type="scientific">Conexibacter stalactiti</name>
    <dbReference type="NCBI Taxonomy" id="1940611"/>
    <lineage>
        <taxon>Bacteria</taxon>
        <taxon>Bacillati</taxon>
        <taxon>Actinomycetota</taxon>
        <taxon>Thermoleophilia</taxon>
        <taxon>Solirubrobacterales</taxon>
        <taxon>Conexibacteraceae</taxon>
        <taxon>Conexibacter</taxon>
    </lineage>
</organism>
<dbReference type="InterPro" id="IPR036388">
    <property type="entry name" value="WH-like_DNA-bd_sf"/>
</dbReference>
<reference evidence="6" key="1">
    <citation type="submission" date="2023-07" db="EMBL/GenBank/DDBJ databases">
        <title>Conexibacter stalactiti sp. nov., isolated from stalactites in a lava cave and emended description of the genus Conexibacter.</title>
        <authorList>
            <person name="Lee S.D."/>
        </authorList>
    </citation>
    <scope>NUCLEOTIDE SEQUENCE [LARGE SCALE GENOMIC DNA]</scope>
    <source>
        <strain evidence="6">KCTC 39840</strain>
    </source>
</reference>
<gene>
    <name evidence="5" type="ORF">R7226_23655</name>
</gene>
<dbReference type="InterPro" id="IPR016032">
    <property type="entry name" value="Sig_transdc_resp-reg_C-effctor"/>
</dbReference>
<dbReference type="PRINTS" id="PR00038">
    <property type="entry name" value="HTHLUXR"/>
</dbReference>
<dbReference type="CDD" id="cd06170">
    <property type="entry name" value="LuxR_C_like"/>
    <property type="match status" value="1"/>
</dbReference>
<comment type="caution">
    <text evidence="5">The sequence shown here is derived from an EMBL/GenBank/DDBJ whole genome shotgun (WGS) entry which is preliminary data.</text>
</comment>
<dbReference type="PROSITE" id="PS00622">
    <property type="entry name" value="HTH_LUXR_1"/>
    <property type="match status" value="1"/>
</dbReference>
<dbReference type="PROSITE" id="PS50043">
    <property type="entry name" value="HTH_LUXR_2"/>
    <property type="match status" value="1"/>
</dbReference>
<evidence type="ECO:0000313" key="6">
    <source>
        <dbReference type="Proteomes" id="UP001284601"/>
    </source>
</evidence>
<dbReference type="EMBL" id="JAWSTH010000084">
    <property type="protein sequence ID" value="MDW5597364.1"/>
    <property type="molecule type" value="Genomic_DNA"/>
</dbReference>
<dbReference type="PANTHER" id="PTHR44688:SF16">
    <property type="entry name" value="DNA-BINDING TRANSCRIPTIONAL ACTIVATOR DEVR_DOSR"/>
    <property type="match status" value="1"/>
</dbReference>
<feature type="non-terminal residue" evidence="5">
    <location>
        <position position="1"/>
    </location>
</feature>
<name>A0ABU4HZ79_9ACTN</name>
<evidence type="ECO:0000256" key="1">
    <source>
        <dbReference type="ARBA" id="ARBA00023015"/>
    </source>
</evidence>
<keyword evidence="2" id="KW-0238">DNA-binding</keyword>
<proteinExistence type="predicted"/>
<dbReference type="SMART" id="SM00421">
    <property type="entry name" value="HTH_LUXR"/>
    <property type="match status" value="1"/>
</dbReference>
<evidence type="ECO:0000256" key="3">
    <source>
        <dbReference type="ARBA" id="ARBA00023163"/>
    </source>
</evidence>
<dbReference type="Proteomes" id="UP001284601">
    <property type="component" value="Unassembled WGS sequence"/>
</dbReference>
<keyword evidence="3" id="KW-0804">Transcription</keyword>